<dbReference type="GO" id="GO:0016757">
    <property type="term" value="F:glycosyltransferase activity"/>
    <property type="evidence" value="ECO:0007669"/>
    <property type="project" value="TreeGrafter"/>
</dbReference>
<dbReference type="SUPFAM" id="SSF53756">
    <property type="entry name" value="UDP-Glycosyltransferase/glycogen phosphorylase"/>
    <property type="match status" value="1"/>
</dbReference>
<dbReference type="OrthoDB" id="9790710at2"/>
<organism evidence="2 3">
    <name type="scientific">Chelatococcus asaccharovorans</name>
    <dbReference type="NCBI Taxonomy" id="28210"/>
    <lineage>
        <taxon>Bacteria</taxon>
        <taxon>Pseudomonadati</taxon>
        <taxon>Pseudomonadota</taxon>
        <taxon>Alphaproteobacteria</taxon>
        <taxon>Hyphomicrobiales</taxon>
        <taxon>Chelatococcaceae</taxon>
        <taxon>Chelatococcus</taxon>
    </lineage>
</organism>
<protein>
    <submittedName>
        <fullName evidence="2">Glycosyltransferase involved in cell wall biosynthesis</fullName>
    </submittedName>
</protein>
<dbReference type="EMBL" id="QJJK01000006">
    <property type="protein sequence ID" value="PXW58089.1"/>
    <property type="molecule type" value="Genomic_DNA"/>
</dbReference>
<reference evidence="2 3" key="1">
    <citation type="submission" date="2018-05" db="EMBL/GenBank/DDBJ databases">
        <title>Genomic Encyclopedia of Type Strains, Phase IV (KMG-IV): sequencing the most valuable type-strain genomes for metagenomic binning, comparative biology and taxonomic classification.</title>
        <authorList>
            <person name="Goeker M."/>
        </authorList>
    </citation>
    <scope>NUCLEOTIDE SEQUENCE [LARGE SCALE GENOMIC DNA]</scope>
    <source>
        <strain evidence="2 3">DSM 6462</strain>
    </source>
</reference>
<dbReference type="Pfam" id="PF13692">
    <property type="entry name" value="Glyco_trans_1_4"/>
    <property type="match status" value="1"/>
</dbReference>
<name>A0A2V3U577_9HYPH</name>
<dbReference type="Pfam" id="PF13439">
    <property type="entry name" value="Glyco_transf_4"/>
    <property type="match status" value="1"/>
</dbReference>
<accession>A0A2V3U577</accession>
<dbReference type="PANTHER" id="PTHR12526:SF635">
    <property type="entry name" value="GLYCOSYL TRANSFERASE GROUP 1"/>
    <property type="match status" value="1"/>
</dbReference>
<comment type="caution">
    <text evidence="2">The sequence shown here is derived from an EMBL/GenBank/DDBJ whole genome shotgun (WGS) entry which is preliminary data.</text>
</comment>
<dbReference type="CDD" id="cd03801">
    <property type="entry name" value="GT4_PimA-like"/>
    <property type="match status" value="1"/>
</dbReference>
<dbReference type="PANTHER" id="PTHR12526">
    <property type="entry name" value="GLYCOSYLTRANSFERASE"/>
    <property type="match status" value="1"/>
</dbReference>
<gene>
    <name evidence="2" type="ORF">C7450_106265</name>
</gene>
<evidence type="ECO:0000313" key="2">
    <source>
        <dbReference type="EMBL" id="PXW58089.1"/>
    </source>
</evidence>
<dbReference type="RefSeq" id="WP_110375392.1">
    <property type="nucleotide sequence ID" value="NZ_JAHBRY010000001.1"/>
</dbReference>
<feature type="domain" description="Glycosyltransferase subfamily 4-like N-terminal" evidence="1">
    <location>
        <begin position="18"/>
        <end position="180"/>
    </location>
</feature>
<dbReference type="AlphaFoldDB" id="A0A2V3U577"/>
<sequence>MTGARAIDTFVWFWGRRGGGPVFALKFAQWLAETRPDETLLLSFSETSEELDAARSCGLPLTVEPDPRVAGSPFAKARAVLGMARRFRRDMKRLKPRRVVIPMNFAFAWPLVYLVPRSSRVIYVVHDDTPHPGDYARLWQESTQKRLVAKADRVLALSAAVGADVLAHHRGVKDRLRIVPINAFYADALQPAAAARRPAPVGRPLQLLFVGRLIAYKGLSLLRAALEPLKTRDDWRLTIAGNGPDKAYADDAFRDLPQVTLRTEWLAQQDLQALIAAADVLVCPYVEASQSAIIPEGLALGTPSVVTPVGALPEQVGQGEVGEVVAQVTAAALAAAIARLIDDRGHVAALQARAPVFMQAGRASADLGSALD</sequence>
<evidence type="ECO:0000313" key="3">
    <source>
        <dbReference type="Proteomes" id="UP000248021"/>
    </source>
</evidence>
<keyword evidence="2" id="KW-0808">Transferase</keyword>
<keyword evidence="3" id="KW-1185">Reference proteome</keyword>
<dbReference type="Proteomes" id="UP000248021">
    <property type="component" value="Unassembled WGS sequence"/>
</dbReference>
<dbReference type="InterPro" id="IPR028098">
    <property type="entry name" value="Glyco_trans_4-like_N"/>
</dbReference>
<proteinExistence type="predicted"/>
<evidence type="ECO:0000259" key="1">
    <source>
        <dbReference type="Pfam" id="PF13439"/>
    </source>
</evidence>
<dbReference type="Gene3D" id="3.40.50.2000">
    <property type="entry name" value="Glycogen Phosphorylase B"/>
    <property type="match status" value="2"/>
</dbReference>